<evidence type="ECO:0000313" key="3">
    <source>
        <dbReference type="Proteomes" id="UP001302806"/>
    </source>
</evidence>
<name>A0ABY9XWA5_9FLAO</name>
<dbReference type="Proteomes" id="UP001302806">
    <property type="component" value="Chromosome"/>
</dbReference>
<sequence length="156" mass="18517">MKDLFEYYQDQPENLKKICDKWSEKINEGLTYKDCELFLNEVENIGYTFDYELSAEPFNLRIMDFERHEDDFNGLLTGDFNEEDINNKPPKKNYTGLTFGLPASTPTHINLFLKGELIERVELWNTNNTGQQVRNKLKRERKRLELKLNNLKKTTT</sequence>
<evidence type="ECO:0000256" key="1">
    <source>
        <dbReference type="SAM" id="Coils"/>
    </source>
</evidence>
<evidence type="ECO:0000313" key="2">
    <source>
        <dbReference type="EMBL" id="WNH10081.1"/>
    </source>
</evidence>
<proteinExistence type="predicted"/>
<gene>
    <name evidence="2" type="ORF">RHP51_05110</name>
</gene>
<protein>
    <submittedName>
        <fullName evidence="2">Uncharacterized protein</fullName>
    </submittedName>
</protein>
<dbReference type="EMBL" id="CP134537">
    <property type="protein sequence ID" value="WNH10081.1"/>
    <property type="molecule type" value="Genomic_DNA"/>
</dbReference>
<dbReference type="RefSeq" id="WP_415866430.1">
    <property type="nucleotide sequence ID" value="NZ_CP134537.1"/>
</dbReference>
<feature type="coiled-coil region" evidence="1">
    <location>
        <begin position="127"/>
        <end position="154"/>
    </location>
</feature>
<accession>A0ABY9XWA5</accession>
<keyword evidence="1" id="KW-0175">Coiled coil</keyword>
<organism evidence="2 3">
    <name type="scientific">Thalassobellus suaedae</name>
    <dbReference type="NCBI Taxonomy" id="3074124"/>
    <lineage>
        <taxon>Bacteria</taxon>
        <taxon>Pseudomonadati</taxon>
        <taxon>Bacteroidota</taxon>
        <taxon>Flavobacteriia</taxon>
        <taxon>Flavobacteriales</taxon>
        <taxon>Flavobacteriaceae</taxon>
        <taxon>Thalassobellus</taxon>
    </lineage>
</organism>
<reference evidence="2 3" key="1">
    <citation type="submission" date="2023-09" db="EMBL/GenBank/DDBJ databases">
        <title>Thalassobella suaedae gen. nov., sp. nov., a marine bacterium of the family Flavobacteriaceae isolated from a halophyte Suaeda japonica.</title>
        <authorList>
            <person name="Lee S.Y."/>
            <person name="Hwang C.Y."/>
        </authorList>
    </citation>
    <scope>NUCLEOTIDE SEQUENCE [LARGE SCALE GENOMIC DNA]</scope>
    <source>
        <strain evidence="2 3">HL-DH14</strain>
    </source>
</reference>